<reference evidence="4" key="1">
    <citation type="submission" date="2020-12" db="EMBL/GenBank/DDBJ databases">
        <title>Antrihabitans popcorni sp. nov. and Antrihabitans auranticaus sp. nov., isolated from a larva cave.</title>
        <authorList>
            <person name="Lee S.D."/>
            <person name="Kim I.S."/>
        </authorList>
    </citation>
    <scope>NUCLEOTIDE SEQUENCE</scope>
    <source>
        <strain evidence="4">YC3-6</strain>
    </source>
</reference>
<dbReference type="RefSeq" id="WP_199706214.1">
    <property type="nucleotide sequence ID" value="NZ_JAEMNV010000007.1"/>
</dbReference>
<proteinExistence type="predicted"/>
<evidence type="ECO:0000259" key="3">
    <source>
        <dbReference type="PROSITE" id="PS51371"/>
    </source>
</evidence>
<dbReference type="AlphaFoldDB" id="A0A934U5X2"/>
<dbReference type="InterPro" id="IPR046342">
    <property type="entry name" value="CBS_dom_sf"/>
</dbReference>
<keyword evidence="1 2" id="KW-0129">CBS domain</keyword>
<comment type="caution">
    <text evidence="4">The sequence shown here is derived from an EMBL/GenBank/DDBJ whole genome shotgun (WGS) entry which is preliminary data.</text>
</comment>
<dbReference type="PANTHER" id="PTHR43080:SF26">
    <property type="entry name" value="REGULATORY PROTEIN"/>
    <property type="match status" value="1"/>
</dbReference>
<accession>A0A934U5X2</accession>
<gene>
    <name evidence="4" type="ORF">JGU71_20800</name>
</gene>
<dbReference type="PROSITE" id="PS51371">
    <property type="entry name" value="CBS"/>
    <property type="match status" value="2"/>
</dbReference>
<dbReference type="PANTHER" id="PTHR43080">
    <property type="entry name" value="CBS DOMAIN-CONTAINING PROTEIN CBSX3, MITOCHONDRIAL"/>
    <property type="match status" value="1"/>
</dbReference>
<keyword evidence="5" id="KW-1185">Reference proteome</keyword>
<dbReference type="EMBL" id="JAEMNV010000007">
    <property type="protein sequence ID" value="MBJ8341328.1"/>
    <property type="molecule type" value="Genomic_DNA"/>
</dbReference>
<evidence type="ECO:0000256" key="2">
    <source>
        <dbReference type="PROSITE-ProRule" id="PRU00703"/>
    </source>
</evidence>
<evidence type="ECO:0000256" key="1">
    <source>
        <dbReference type="ARBA" id="ARBA00023122"/>
    </source>
</evidence>
<dbReference type="InterPro" id="IPR000644">
    <property type="entry name" value="CBS_dom"/>
</dbReference>
<evidence type="ECO:0000313" key="5">
    <source>
        <dbReference type="Proteomes" id="UP000655868"/>
    </source>
</evidence>
<dbReference type="SUPFAM" id="SSF54631">
    <property type="entry name" value="CBS-domain pair"/>
    <property type="match status" value="1"/>
</dbReference>
<dbReference type="Gene3D" id="3.10.580.10">
    <property type="entry name" value="CBS-domain"/>
    <property type="match status" value="1"/>
</dbReference>
<name>A0A934U5X2_9NOCA</name>
<dbReference type="Proteomes" id="UP000655868">
    <property type="component" value="Unassembled WGS sequence"/>
</dbReference>
<feature type="domain" description="CBS" evidence="3">
    <location>
        <begin position="85"/>
        <end position="141"/>
    </location>
</feature>
<evidence type="ECO:0000313" key="4">
    <source>
        <dbReference type="EMBL" id="MBJ8341328.1"/>
    </source>
</evidence>
<feature type="domain" description="CBS" evidence="3">
    <location>
        <begin position="22"/>
        <end position="79"/>
    </location>
</feature>
<dbReference type="Pfam" id="PF00571">
    <property type="entry name" value="CBS"/>
    <property type="match status" value="2"/>
</dbReference>
<protein>
    <submittedName>
        <fullName evidence="4">CBS domain-containing protein</fullName>
    </submittedName>
</protein>
<organism evidence="4 5">
    <name type="scientific">Antrihabitans stalagmiti</name>
    <dbReference type="NCBI Taxonomy" id="2799499"/>
    <lineage>
        <taxon>Bacteria</taxon>
        <taxon>Bacillati</taxon>
        <taxon>Actinomycetota</taxon>
        <taxon>Actinomycetes</taxon>
        <taxon>Mycobacteriales</taxon>
        <taxon>Nocardiaceae</taxon>
        <taxon>Antrihabitans</taxon>
    </lineage>
</organism>
<dbReference type="InterPro" id="IPR051257">
    <property type="entry name" value="Diverse_CBS-Domain"/>
</dbReference>
<sequence length="141" mass="14746">MTPGNVDVGSSDEVGPVVHEIMTARVVAIGRSATLHEALAVMLGARVRHLPIVDDGKCVGLLYESDALWELYLHGELARTAGECARSPVPFVPFDASLSAAAQVFESAAADAVVVDRAGRIAGILTATDVVRATARARVQL</sequence>
<dbReference type="SMART" id="SM00116">
    <property type="entry name" value="CBS"/>
    <property type="match status" value="2"/>
</dbReference>